<sequence length="327" mass="35291">MPSRRLQETSLRYFLEVARTGSLTEAAARLNVSISAISRQVAALETLVGAPLFERRPRGMVPSAAGELLAAHALRGALEAERVLSDIQALQGPLSGRVRIACSSGFANEFLPRTIAAFREQYPGVRFRLDATGPTQVSDAVLLGEADIGLTYSRAAVRGIRVEHRQPASVFAIMRPDHALAKSRSVTLAQMHPFPIALGSPENTVRQLFDVGCSNRGLVFEPVLVSNRFEALANFVLQGGGLAITGEITVRDRVQRGELVAAEIREPGMRGRSVELQTLADRTLPEVVRTFLDYLREQLPAPGASAAVKKTRGAQAPRPLTSPRTAA</sequence>
<dbReference type="PANTHER" id="PTHR30419:SF8">
    <property type="entry name" value="NITROGEN ASSIMILATION TRANSCRIPTIONAL ACTIVATOR-RELATED"/>
    <property type="match status" value="1"/>
</dbReference>
<dbReference type="GO" id="GO:0003677">
    <property type="term" value="F:DNA binding"/>
    <property type="evidence" value="ECO:0007669"/>
    <property type="project" value="UniProtKB-KW"/>
</dbReference>
<keyword evidence="4" id="KW-0804">Transcription</keyword>
<protein>
    <submittedName>
        <fullName evidence="7">LysR family transcriptional regulator</fullName>
    </submittedName>
</protein>
<dbReference type="InterPro" id="IPR000847">
    <property type="entry name" value="LysR_HTH_N"/>
</dbReference>
<accession>A0A250DGC8</accession>
<evidence type="ECO:0000256" key="3">
    <source>
        <dbReference type="ARBA" id="ARBA00023125"/>
    </source>
</evidence>
<evidence type="ECO:0000256" key="4">
    <source>
        <dbReference type="ARBA" id="ARBA00023163"/>
    </source>
</evidence>
<dbReference type="SUPFAM" id="SSF53850">
    <property type="entry name" value="Periplasmic binding protein-like II"/>
    <property type="match status" value="1"/>
</dbReference>
<dbReference type="GO" id="GO:0005829">
    <property type="term" value="C:cytosol"/>
    <property type="evidence" value="ECO:0007669"/>
    <property type="project" value="TreeGrafter"/>
</dbReference>
<evidence type="ECO:0000313" key="8">
    <source>
        <dbReference type="Proteomes" id="UP000217154"/>
    </source>
</evidence>
<feature type="region of interest" description="Disordered" evidence="5">
    <location>
        <begin position="305"/>
        <end position="327"/>
    </location>
</feature>
<dbReference type="KEGG" id="vbo:CKY39_09330"/>
<evidence type="ECO:0000313" key="7">
    <source>
        <dbReference type="EMBL" id="ATA53396.1"/>
    </source>
</evidence>
<name>A0A250DGC8_9BURK</name>
<dbReference type="PRINTS" id="PR00039">
    <property type="entry name" value="HTHLYSR"/>
</dbReference>
<dbReference type="EMBL" id="CP023284">
    <property type="protein sequence ID" value="ATA53396.1"/>
    <property type="molecule type" value="Genomic_DNA"/>
</dbReference>
<dbReference type="GO" id="GO:0003700">
    <property type="term" value="F:DNA-binding transcription factor activity"/>
    <property type="evidence" value="ECO:0007669"/>
    <property type="project" value="InterPro"/>
</dbReference>
<feature type="domain" description="HTH lysR-type" evidence="6">
    <location>
        <begin position="6"/>
        <end position="63"/>
    </location>
</feature>
<dbReference type="Gene3D" id="1.10.10.10">
    <property type="entry name" value="Winged helix-like DNA-binding domain superfamily/Winged helix DNA-binding domain"/>
    <property type="match status" value="1"/>
</dbReference>
<organism evidence="7 8">
    <name type="scientific">Variovorax boronicumulans</name>
    <dbReference type="NCBI Taxonomy" id="436515"/>
    <lineage>
        <taxon>Bacteria</taxon>
        <taxon>Pseudomonadati</taxon>
        <taxon>Pseudomonadota</taxon>
        <taxon>Betaproteobacteria</taxon>
        <taxon>Burkholderiales</taxon>
        <taxon>Comamonadaceae</taxon>
        <taxon>Variovorax</taxon>
    </lineage>
</organism>
<evidence type="ECO:0000256" key="5">
    <source>
        <dbReference type="SAM" id="MobiDB-lite"/>
    </source>
</evidence>
<reference evidence="7 8" key="1">
    <citation type="submission" date="2017-09" db="EMBL/GenBank/DDBJ databases">
        <title>The diverse metabolic capabilities of V. boronicumulans make it an excellent choice for continued studies on novel biodegradation.</title>
        <authorList>
            <person name="Sun S."/>
        </authorList>
    </citation>
    <scope>NUCLEOTIDE SEQUENCE [LARGE SCALE GENOMIC DNA]</scope>
    <source>
        <strain evidence="7 8">J1</strain>
    </source>
</reference>
<dbReference type="InterPro" id="IPR050950">
    <property type="entry name" value="HTH-type_LysR_regulators"/>
</dbReference>
<dbReference type="Gene3D" id="3.40.190.290">
    <property type="match status" value="1"/>
</dbReference>
<keyword evidence="3" id="KW-0238">DNA-binding</keyword>
<dbReference type="AlphaFoldDB" id="A0A250DGC8"/>
<dbReference type="InterPro" id="IPR036388">
    <property type="entry name" value="WH-like_DNA-bd_sf"/>
</dbReference>
<dbReference type="Pfam" id="PF00126">
    <property type="entry name" value="HTH_1"/>
    <property type="match status" value="1"/>
</dbReference>
<evidence type="ECO:0000259" key="6">
    <source>
        <dbReference type="PROSITE" id="PS50931"/>
    </source>
</evidence>
<dbReference type="InterPro" id="IPR005119">
    <property type="entry name" value="LysR_subst-bd"/>
</dbReference>
<dbReference type="PROSITE" id="PS50931">
    <property type="entry name" value="HTH_LYSR"/>
    <property type="match status" value="1"/>
</dbReference>
<keyword evidence="2" id="KW-0805">Transcription regulation</keyword>
<dbReference type="SUPFAM" id="SSF46785">
    <property type="entry name" value="Winged helix' DNA-binding domain"/>
    <property type="match status" value="1"/>
</dbReference>
<proteinExistence type="inferred from homology"/>
<dbReference type="InterPro" id="IPR036390">
    <property type="entry name" value="WH_DNA-bd_sf"/>
</dbReference>
<dbReference type="PANTHER" id="PTHR30419">
    <property type="entry name" value="HTH-TYPE TRANSCRIPTIONAL REGULATOR YBHD"/>
    <property type="match status" value="1"/>
</dbReference>
<dbReference type="Pfam" id="PF03466">
    <property type="entry name" value="LysR_substrate"/>
    <property type="match status" value="1"/>
</dbReference>
<dbReference type="Proteomes" id="UP000217154">
    <property type="component" value="Chromosome"/>
</dbReference>
<evidence type="ECO:0000256" key="2">
    <source>
        <dbReference type="ARBA" id="ARBA00023015"/>
    </source>
</evidence>
<evidence type="ECO:0000256" key="1">
    <source>
        <dbReference type="ARBA" id="ARBA00009437"/>
    </source>
</evidence>
<gene>
    <name evidence="7" type="ORF">CKY39_09330</name>
</gene>
<dbReference type="RefSeq" id="WP_095744230.1">
    <property type="nucleotide sequence ID" value="NZ_CP023284.1"/>
</dbReference>
<comment type="similarity">
    <text evidence="1">Belongs to the LysR transcriptional regulatory family.</text>
</comment>